<dbReference type="EMBL" id="BAEO01000058">
    <property type="protein sequence ID" value="GAC21011.1"/>
    <property type="molecule type" value="Genomic_DNA"/>
</dbReference>
<dbReference type="Proteomes" id="UP000006327">
    <property type="component" value="Unassembled WGS sequence"/>
</dbReference>
<organism evidence="1 2">
    <name type="scientific">Paraglaciecola arctica BSs20135</name>
    <dbReference type="NCBI Taxonomy" id="493475"/>
    <lineage>
        <taxon>Bacteria</taxon>
        <taxon>Pseudomonadati</taxon>
        <taxon>Pseudomonadota</taxon>
        <taxon>Gammaproteobacteria</taxon>
        <taxon>Alteromonadales</taxon>
        <taxon>Alteromonadaceae</taxon>
        <taxon>Paraglaciecola</taxon>
    </lineage>
</organism>
<sequence length="40" mass="4890">MIQFWITRYLRVLEMFFVERCCKTCFLIPRLSAAELKGYL</sequence>
<name>K6YAN1_9ALTE</name>
<dbReference type="STRING" id="493475.GARC_4064"/>
<proteinExistence type="predicted"/>
<keyword evidence="2" id="KW-1185">Reference proteome</keyword>
<dbReference type="AlphaFoldDB" id="K6YAN1"/>
<gene>
    <name evidence="1" type="ORF">GARC_4064</name>
</gene>
<accession>K6YAN1</accession>
<comment type="caution">
    <text evidence="1">The sequence shown here is derived from an EMBL/GenBank/DDBJ whole genome shotgun (WGS) entry which is preliminary data.</text>
</comment>
<reference evidence="1 2" key="1">
    <citation type="journal article" date="2017" name="Antonie Van Leeuwenhoek">
        <title>Rhizobium rhizosphaerae sp. nov., a novel species isolated from rice rhizosphere.</title>
        <authorList>
            <person name="Zhao J.J."/>
            <person name="Zhang J."/>
            <person name="Zhang R.J."/>
            <person name="Zhang C.W."/>
            <person name="Yin H.Q."/>
            <person name="Zhang X.X."/>
        </authorList>
    </citation>
    <scope>NUCLEOTIDE SEQUENCE [LARGE SCALE GENOMIC DNA]</scope>
    <source>
        <strain evidence="1 2">BSs20135</strain>
    </source>
</reference>
<protein>
    <submittedName>
        <fullName evidence="1">Uncharacterized protein</fullName>
    </submittedName>
</protein>
<evidence type="ECO:0000313" key="2">
    <source>
        <dbReference type="Proteomes" id="UP000006327"/>
    </source>
</evidence>
<evidence type="ECO:0000313" key="1">
    <source>
        <dbReference type="EMBL" id="GAC21011.1"/>
    </source>
</evidence>